<evidence type="ECO:0000313" key="2">
    <source>
        <dbReference type="EMBL" id="KAF7377590.1"/>
    </source>
</evidence>
<dbReference type="AlphaFoldDB" id="A0A8H7DKK0"/>
<protein>
    <submittedName>
        <fullName evidence="2">Membrane protein</fullName>
    </submittedName>
</protein>
<feature type="region of interest" description="Disordered" evidence="1">
    <location>
        <begin position="19"/>
        <end position="65"/>
    </location>
</feature>
<feature type="compositionally biased region" description="Basic and acidic residues" evidence="1">
    <location>
        <begin position="36"/>
        <end position="46"/>
    </location>
</feature>
<proteinExistence type="predicted"/>
<dbReference type="Proteomes" id="UP000623467">
    <property type="component" value="Unassembled WGS sequence"/>
</dbReference>
<feature type="compositionally biased region" description="Low complexity" evidence="1">
    <location>
        <begin position="23"/>
        <end position="35"/>
    </location>
</feature>
<evidence type="ECO:0000256" key="1">
    <source>
        <dbReference type="SAM" id="MobiDB-lite"/>
    </source>
</evidence>
<organism evidence="2 3">
    <name type="scientific">Mycena sanguinolenta</name>
    <dbReference type="NCBI Taxonomy" id="230812"/>
    <lineage>
        <taxon>Eukaryota</taxon>
        <taxon>Fungi</taxon>
        <taxon>Dikarya</taxon>
        <taxon>Basidiomycota</taxon>
        <taxon>Agaricomycotina</taxon>
        <taxon>Agaricomycetes</taxon>
        <taxon>Agaricomycetidae</taxon>
        <taxon>Agaricales</taxon>
        <taxon>Marasmiineae</taxon>
        <taxon>Mycenaceae</taxon>
        <taxon>Mycena</taxon>
    </lineage>
</organism>
<sequence>MKSSYCSLFLADEHQAKPETGCSLKSTSNTLSSSLVRDRRDKREPKCSSPRKSGTRRHSAPHGLQIKPDSVLARIDRLLHIVMFFRFYHHPGRHLPLSKQVELRKELLAIAQTSFNPIPDYQCLSSRPDALDDKLIVVAYTGTDPAEGDGEENKEPDRSPCPVAFTSAMYLDVADLEHAVLHTGLTIAAPSVQRTGILVQLFAQLFLHVMPLHPDGVWVTTLAAVLSSLVQSATMLCNTYPCPPNYQSNQQPRREHLAIARAVDERYRAQLLISPDAEWDAESFVFRGSMDWSAAEVFKKGRRRYEILAPQRQRK</sequence>
<reference evidence="2" key="1">
    <citation type="submission" date="2020-05" db="EMBL/GenBank/DDBJ databases">
        <title>Mycena genomes resolve the evolution of fungal bioluminescence.</title>
        <authorList>
            <person name="Tsai I.J."/>
        </authorList>
    </citation>
    <scope>NUCLEOTIDE SEQUENCE</scope>
    <source>
        <strain evidence="2">160909Yilan</strain>
    </source>
</reference>
<evidence type="ECO:0000313" key="3">
    <source>
        <dbReference type="Proteomes" id="UP000623467"/>
    </source>
</evidence>
<dbReference type="EMBL" id="JACAZH010000001">
    <property type="protein sequence ID" value="KAF7377590.1"/>
    <property type="molecule type" value="Genomic_DNA"/>
</dbReference>
<name>A0A8H7DKK0_9AGAR</name>
<keyword evidence="3" id="KW-1185">Reference proteome</keyword>
<accession>A0A8H7DKK0</accession>
<comment type="caution">
    <text evidence="2">The sequence shown here is derived from an EMBL/GenBank/DDBJ whole genome shotgun (WGS) entry which is preliminary data.</text>
</comment>
<gene>
    <name evidence="2" type="ORF">MSAN_00181700</name>
</gene>
<dbReference type="OrthoDB" id="4841025at2759"/>